<organism evidence="2 3">
    <name type="scientific">Alicyclobacillus fodiniaquatilis</name>
    <dbReference type="NCBI Taxonomy" id="1661150"/>
    <lineage>
        <taxon>Bacteria</taxon>
        <taxon>Bacillati</taxon>
        <taxon>Bacillota</taxon>
        <taxon>Bacilli</taxon>
        <taxon>Bacillales</taxon>
        <taxon>Alicyclobacillaceae</taxon>
        <taxon>Alicyclobacillus</taxon>
    </lineage>
</organism>
<comment type="caution">
    <text evidence="2">The sequence shown here is derived from an EMBL/GenBank/DDBJ whole genome shotgun (WGS) entry which is preliminary data.</text>
</comment>
<gene>
    <name evidence="2" type="ORF">ACFSB2_18055</name>
</gene>
<dbReference type="CDD" id="cd07043">
    <property type="entry name" value="STAS_anti-anti-sigma_factors"/>
    <property type="match status" value="1"/>
</dbReference>
<proteinExistence type="predicted"/>
<name>A0ABW4JL70_9BACL</name>
<dbReference type="Gene3D" id="3.30.750.24">
    <property type="entry name" value="STAS domain"/>
    <property type="match status" value="1"/>
</dbReference>
<sequence length="103" mass="11244">MSLSVKIKNRSADSIVIEMVGEVDFSTVDEVLVQIAQHRDQTISLDFSGVHFIDSTGIGLLLRSVMELREDGGNITVETIPPYIMEILDEMGISDILHGLNGG</sequence>
<dbReference type="PANTHER" id="PTHR33495">
    <property type="entry name" value="ANTI-SIGMA FACTOR ANTAGONIST TM_1081-RELATED-RELATED"/>
    <property type="match status" value="1"/>
</dbReference>
<protein>
    <submittedName>
        <fullName evidence="2">STAS domain-containing protein</fullName>
    </submittedName>
</protein>
<evidence type="ECO:0000259" key="1">
    <source>
        <dbReference type="PROSITE" id="PS50801"/>
    </source>
</evidence>
<dbReference type="Pfam" id="PF01740">
    <property type="entry name" value="STAS"/>
    <property type="match status" value="1"/>
</dbReference>
<dbReference type="RefSeq" id="WP_377944505.1">
    <property type="nucleotide sequence ID" value="NZ_JBHUCX010000073.1"/>
</dbReference>
<dbReference type="InterPro" id="IPR036513">
    <property type="entry name" value="STAS_dom_sf"/>
</dbReference>
<dbReference type="Proteomes" id="UP001597079">
    <property type="component" value="Unassembled WGS sequence"/>
</dbReference>
<reference evidence="3" key="1">
    <citation type="journal article" date="2019" name="Int. J. Syst. Evol. Microbiol.">
        <title>The Global Catalogue of Microorganisms (GCM) 10K type strain sequencing project: providing services to taxonomists for standard genome sequencing and annotation.</title>
        <authorList>
            <consortium name="The Broad Institute Genomics Platform"/>
            <consortium name="The Broad Institute Genome Sequencing Center for Infectious Disease"/>
            <person name="Wu L."/>
            <person name="Ma J."/>
        </authorList>
    </citation>
    <scope>NUCLEOTIDE SEQUENCE [LARGE SCALE GENOMIC DNA]</scope>
    <source>
        <strain evidence="3">CGMCC 1.12286</strain>
    </source>
</reference>
<evidence type="ECO:0000313" key="2">
    <source>
        <dbReference type="EMBL" id="MFD1676599.1"/>
    </source>
</evidence>
<evidence type="ECO:0000313" key="3">
    <source>
        <dbReference type="Proteomes" id="UP001597079"/>
    </source>
</evidence>
<accession>A0ABW4JL70</accession>
<dbReference type="PROSITE" id="PS50801">
    <property type="entry name" value="STAS"/>
    <property type="match status" value="1"/>
</dbReference>
<dbReference type="InterPro" id="IPR002645">
    <property type="entry name" value="STAS_dom"/>
</dbReference>
<dbReference type="SUPFAM" id="SSF52091">
    <property type="entry name" value="SpoIIaa-like"/>
    <property type="match status" value="1"/>
</dbReference>
<dbReference type="EMBL" id="JBHUCX010000073">
    <property type="protein sequence ID" value="MFD1676599.1"/>
    <property type="molecule type" value="Genomic_DNA"/>
</dbReference>
<keyword evidence="3" id="KW-1185">Reference proteome</keyword>
<feature type="domain" description="STAS" evidence="1">
    <location>
        <begin position="15"/>
        <end position="103"/>
    </location>
</feature>